<sequence length="90" mass="10065">MHLNQSTALLGAAMLLCTLVSCGECPLGIIHVFFCLFICLLCILNYHQNILTPYTVPFITHHPCSVCKLPLFSHKQKMNIFLVLGSESQM</sequence>
<protein>
    <recommendedName>
        <fullName evidence="3">Secreted protein</fullName>
    </recommendedName>
</protein>
<organism evidence="2">
    <name type="scientific">Anguilla anguilla</name>
    <name type="common">European freshwater eel</name>
    <name type="synonym">Muraena anguilla</name>
    <dbReference type="NCBI Taxonomy" id="7936"/>
    <lineage>
        <taxon>Eukaryota</taxon>
        <taxon>Metazoa</taxon>
        <taxon>Chordata</taxon>
        <taxon>Craniata</taxon>
        <taxon>Vertebrata</taxon>
        <taxon>Euteleostomi</taxon>
        <taxon>Actinopterygii</taxon>
        <taxon>Neopterygii</taxon>
        <taxon>Teleostei</taxon>
        <taxon>Anguilliformes</taxon>
        <taxon>Anguillidae</taxon>
        <taxon>Anguilla</taxon>
    </lineage>
</organism>
<feature type="chain" id="PRO_5002430917" description="Secreted protein" evidence="1">
    <location>
        <begin position="23"/>
        <end position="90"/>
    </location>
</feature>
<proteinExistence type="predicted"/>
<reference evidence="2" key="2">
    <citation type="journal article" date="2015" name="Fish Shellfish Immunol.">
        <title>Early steps in the European eel (Anguilla anguilla)-Vibrio vulnificus interaction in the gills: Role of the RtxA13 toxin.</title>
        <authorList>
            <person name="Callol A."/>
            <person name="Pajuelo D."/>
            <person name="Ebbesson L."/>
            <person name="Teles M."/>
            <person name="MacKenzie S."/>
            <person name="Amaro C."/>
        </authorList>
    </citation>
    <scope>NUCLEOTIDE SEQUENCE</scope>
</reference>
<dbReference type="EMBL" id="GBXM01097199">
    <property type="protein sequence ID" value="JAH11378.1"/>
    <property type="molecule type" value="Transcribed_RNA"/>
</dbReference>
<reference evidence="2" key="1">
    <citation type="submission" date="2014-11" db="EMBL/GenBank/DDBJ databases">
        <authorList>
            <person name="Amaro Gonzalez C."/>
        </authorList>
    </citation>
    <scope>NUCLEOTIDE SEQUENCE</scope>
</reference>
<keyword evidence="1" id="KW-0732">Signal</keyword>
<name>A0A0E9Q5K9_ANGAN</name>
<dbReference type="AlphaFoldDB" id="A0A0E9Q5K9"/>
<evidence type="ECO:0008006" key="3">
    <source>
        <dbReference type="Google" id="ProtNLM"/>
    </source>
</evidence>
<evidence type="ECO:0000256" key="1">
    <source>
        <dbReference type="SAM" id="SignalP"/>
    </source>
</evidence>
<accession>A0A0E9Q5K9</accession>
<feature type="signal peptide" evidence="1">
    <location>
        <begin position="1"/>
        <end position="22"/>
    </location>
</feature>
<evidence type="ECO:0000313" key="2">
    <source>
        <dbReference type="EMBL" id="JAH11378.1"/>
    </source>
</evidence>